<reference evidence="4 5" key="1">
    <citation type="submission" date="2020-06" db="EMBL/GenBank/DDBJ databases">
        <authorList>
            <person name="Jo H."/>
        </authorList>
    </citation>
    <scope>NUCLEOTIDE SEQUENCE [LARGE SCALE GENOMIC DNA]</scope>
    <source>
        <strain evidence="4 5">I46</strain>
    </source>
</reference>
<dbReference type="InterPro" id="IPR055370">
    <property type="entry name" value="Lsr2_DNA-bd"/>
</dbReference>
<proteinExistence type="predicted"/>
<gene>
    <name evidence="4" type="ORF">HW566_03705</name>
</gene>
<name>A0A7D5EWJ3_9MICO</name>
<feature type="domain" description="Lsr2 DNA-binding" evidence="3">
    <location>
        <begin position="82"/>
        <end position="113"/>
    </location>
</feature>
<dbReference type="Gene3D" id="3.30.60.230">
    <property type="entry name" value="Lsr2, dimerization domain"/>
    <property type="match status" value="1"/>
</dbReference>
<dbReference type="Pfam" id="PF11774">
    <property type="entry name" value="Lsr2"/>
    <property type="match status" value="1"/>
</dbReference>
<dbReference type="EMBL" id="CP058316">
    <property type="protein sequence ID" value="QLD10970.1"/>
    <property type="molecule type" value="Genomic_DNA"/>
</dbReference>
<evidence type="ECO:0000259" key="2">
    <source>
        <dbReference type="Pfam" id="PF11774"/>
    </source>
</evidence>
<dbReference type="RefSeq" id="WP_178010528.1">
    <property type="nucleotide sequence ID" value="NZ_CP058316.1"/>
</dbReference>
<accession>A0A7D5EWJ3</accession>
<dbReference type="InterPro" id="IPR036625">
    <property type="entry name" value="E3-bd_dom_sf"/>
</dbReference>
<evidence type="ECO:0000256" key="1">
    <source>
        <dbReference type="ARBA" id="ARBA00023125"/>
    </source>
</evidence>
<dbReference type="InterPro" id="IPR024412">
    <property type="entry name" value="Lsr2_dim_dom"/>
</dbReference>
<dbReference type="Pfam" id="PF23359">
    <property type="entry name" value="Lsr2_DNA-bd"/>
    <property type="match status" value="1"/>
</dbReference>
<evidence type="ECO:0000313" key="4">
    <source>
        <dbReference type="EMBL" id="QLD10970.1"/>
    </source>
</evidence>
<dbReference type="InterPro" id="IPR042261">
    <property type="entry name" value="Lsr2-like_dimerization"/>
</dbReference>
<dbReference type="GO" id="GO:0003677">
    <property type="term" value="F:DNA binding"/>
    <property type="evidence" value="ECO:0007669"/>
    <property type="project" value="UniProtKB-KW"/>
</dbReference>
<feature type="domain" description="Lsr2 dimerization" evidence="2">
    <location>
        <begin position="1"/>
        <end position="61"/>
    </location>
</feature>
<dbReference type="Proteomes" id="UP000509638">
    <property type="component" value="Chromosome"/>
</dbReference>
<dbReference type="Gene3D" id="4.10.320.10">
    <property type="entry name" value="E3-binding domain"/>
    <property type="match status" value="1"/>
</dbReference>
<evidence type="ECO:0000313" key="5">
    <source>
        <dbReference type="Proteomes" id="UP000509638"/>
    </source>
</evidence>
<protein>
    <submittedName>
        <fullName evidence="4">Lsr2 family protein</fullName>
    </submittedName>
</protein>
<dbReference type="AlphaFoldDB" id="A0A7D5EWJ3"/>
<evidence type="ECO:0000259" key="3">
    <source>
        <dbReference type="Pfam" id="PF23359"/>
    </source>
</evidence>
<sequence length="114" mass="12357">MARKQITQLIDDLDGTVLDDGEGKQISFSIEGRSYEIDLSNRNADKFYNALAPYVDVARSVSASSGAARRGRPARAKGHLDLGAVREWARANGHTVNDRGRVPAAVIDAYRAAN</sequence>
<dbReference type="GO" id="GO:0016746">
    <property type="term" value="F:acyltransferase activity"/>
    <property type="evidence" value="ECO:0007669"/>
    <property type="project" value="InterPro"/>
</dbReference>
<keyword evidence="1" id="KW-0238">DNA-binding</keyword>
<organism evidence="4 5">
    <name type="scientific">Microbacterium oleivorans</name>
    <dbReference type="NCBI Taxonomy" id="273677"/>
    <lineage>
        <taxon>Bacteria</taxon>
        <taxon>Bacillati</taxon>
        <taxon>Actinomycetota</taxon>
        <taxon>Actinomycetes</taxon>
        <taxon>Micrococcales</taxon>
        <taxon>Microbacteriaceae</taxon>
        <taxon>Microbacterium</taxon>
    </lineage>
</organism>